<organism evidence="1 2">
    <name type="scientific">Pan troglodytes</name>
    <name type="common">Chimpanzee</name>
    <dbReference type="NCBI Taxonomy" id="9598"/>
    <lineage>
        <taxon>Eukaryota</taxon>
        <taxon>Metazoa</taxon>
        <taxon>Chordata</taxon>
        <taxon>Craniata</taxon>
        <taxon>Vertebrata</taxon>
        <taxon>Euteleostomi</taxon>
        <taxon>Mammalia</taxon>
        <taxon>Eutheria</taxon>
        <taxon>Euarchontoglires</taxon>
        <taxon>Primates</taxon>
        <taxon>Haplorrhini</taxon>
        <taxon>Catarrhini</taxon>
        <taxon>Hominidae</taxon>
        <taxon>Pan</taxon>
    </lineage>
</organism>
<dbReference type="Proteomes" id="UP000236370">
    <property type="component" value="Unassembled WGS sequence"/>
</dbReference>
<accession>A0A2J8LH17</accession>
<evidence type="ECO:0000313" key="1">
    <source>
        <dbReference type="EMBL" id="PNI46562.1"/>
    </source>
</evidence>
<evidence type="ECO:0000313" key="2">
    <source>
        <dbReference type="Proteomes" id="UP000236370"/>
    </source>
</evidence>
<sequence>MSLWLGAPVPDIPPESSPESFLVVLASRPDHLSPGSSAWPLQAPAQSSPVWICC</sequence>
<dbReference type="AlphaFoldDB" id="A0A2J8LH17"/>
<proteinExistence type="predicted"/>
<reference evidence="1 2" key="1">
    <citation type="submission" date="2017-12" db="EMBL/GenBank/DDBJ databases">
        <title>High-resolution comparative analysis of great ape genomes.</title>
        <authorList>
            <person name="Pollen A."/>
            <person name="Hastie A."/>
            <person name="Hormozdiari F."/>
            <person name="Dougherty M."/>
            <person name="Liu R."/>
            <person name="Chaisson M."/>
            <person name="Hoppe E."/>
            <person name="Hill C."/>
            <person name="Pang A."/>
            <person name="Hillier L."/>
            <person name="Baker C."/>
            <person name="Armstrong J."/>
            <person name="Shendure J."/>
            <person name="Paten B."/>
            <person name="Wilson R."/>
            <person name="Chao H."/>
            <person name="Schneider V."/>
            <person name="Ventura M."/>
            <person name="Kronenberg Z."/>
            <person name="Murali S."/>
            <person name="Gordon D."/>
            <person name="Cantsilieris S."/>
            <person name="Munson K."/>
            <person name="Nelson B."/>
            <person name="Raja A."/>
            <person name="Underwood J."/>
            <person name="Diekhans M."/>
            <person name="Fiddes I."/>
            <person name="Haussler D."/>
            <person name="Eichler E."/>
        </authorList>
    </citation>
    <scope>NUCLEOTIDE SEQUENCE [LARGE SCALE GENOMIC DNA]</scope>
    <source>
        <strain evidence="1">Yerkes chimp pedigree #C0471</strain>
    </source>
</reference>
<dbReference type="EMBL" id="NBAG03000291">
    <property type="protein sequence ID" value="PNI46562.1"/>
    <property type="molecule type" value="Genomic_DNA"/>
</dbReference>
<protein>
    <submittedName>
        <fullName evidence="1">NR1H3 isoform 33</fullName>
    </submittedName>
</protein>
<gene>
    <name evidence="1" type="ORF">CK820_G0028898</name>
</gene>
<name>A0A2J8LH17_PANTR</name>
<comment type="caution">
    <text evidence="1">The sequence shown here is derived from an EMBL/GenBank/DDBJ whole genome shotgun (WGS) entry which is preliminary data.</text>
</comment>